<dbReference type="Proteomes" id="UP001054945">
    <property type="component" value="Unassembled WGS sequence"/>
</dbReference>
<sequence>MVNKTSRSDSNRALFLLLFYKLSTKLIDIFIDNKEKRRCLTMVTWCLPQAILHRDLGFTGLLSKVPEFGPWDSRAILQMLYISSCSKKWTHYEDLPLVREGFSISFKFIEIMVAAELLKVLFVLITNRKAEPFPFEVPIHEYVFISKLFQNLPGS</sequence>
<reference evidence="1 2" key="1">
    <citation type="submission" date="2021-06" db="EMBL/GenBank/DDBJ databases">
        <title>Caerostris extrusa draft genome.</title>
        <authorList>
            <person name="Kono N."/>
            <person name="Arakawa K."/>
        </authorList>
    </citation>
    <scope>NUCLEOTIDE SEQUENCE [LARGE SCALE GENOMIC DNA]</scope>
</reference>
<proteinExistence type="predicted"/>
<accession>A0AAV4T5S9</accession>
<protein>
    <submittedName>
        <fullName evidence="1">Uncharacterized protein</fullName>
    </submittedName>
</protein>
<keyword evidence="2" id="KW-1185">Reference proteome</keyword>
<comment type="caution">
    <text evidence="1">The sequence shown here is derived from an EMBL/GenBank/DDBJ whole genome shotgun (WGS) entry which is preliminary data.</text>
</comment>
<gene>
    <name evidence="1" type="ORF">CEXT_584771</name>
</gene>
<organism evidence="1 2">
    <name type="scientific">Caerostris extrusa</name>
    <name type="common">Bark spider</name>
    <name type="synonym">Caerostris bankana</name>
    <dbReference type="NCBI Taxonomy" id="172846"/>
    <lineage>
        <taxon>Eukaryota</taxon>
        <taxon>Metazoa</taxon>
        <taxon>Ecdysozoa</taxon>
        <taxon>Arthropoda</taxon>
        <taxon>Chelicerata</taxon>
        <taxon>Arachnida</taxon>
        <taxon>Araneae</taxon>
        <taxon>Araneomorphae</taxon>
        <taxon>Entelegynae</taxon>
        <taxon>Araneoidea</taxon>
        <taxon>Araneidae</taxon>
        <taxon>Caerostris</taxon>
    </lineage>
</organism>
<evidence type="ECO:0000313" key="2">
    <source>
        <dbReference type="Proteomes" id="UP001054945"/>
    </source>
</evidence>
<evidence type="ECO:0000313" key="1">
    <source>
        <dbReference type="EMBL" id="GIY40554.1"/>
    </source>
</evidence>
<dbReference type="AlphaFoldDB" id="A0AAV4T5S9"/>
<name>A0AAV4T5S9_CAEEX</name>
<dbReference type="EMBL" id="BPLR01010628">
    <property type="protein sequence ID" value="GIY40554.1"/>
    <property type="molecule type" value="Genomic_DNA"/>
</dbReference>